<evidence type="ECO:0000313" key="3">
    <source>
        <dbReference type="EMBL" id="GMI27785.1"/>
    </source>
</evidence>
<dbReference type="EMBL" id="BRYB01000328">
    <property type="protein sequence ID" value="GMI27785.1"/>
    <property type="molecule type" value="Genomic_DNA"/>
</dbReference>
<proteinExistence type="predicted"/>
<evidence type="ECO:0000259" key="2">
    <source>
        <dbReference type="PROSITE" id="PS51886"/>
    </source>
</evidence>
<dbReference type="PROSITE" id="PS51886">
    <property type="entry name" value="TLDC"/>
    <property type="match status" value="1"/>
</dbReference>
<evidence type="ECO:0000256" key="1">
    <source>
        <dbReference type="SAM" id="SignalP"/>
    </source>
</evidence>
<feature type="signal peptide" evidence="1">
    <location>
        <begin position="1"/>
        <end position="21"/>
    </location>
</feature>
<keyword evidence="4" id="KW-1185">Reference proteome</keyword>
<dbReference type="Pfam" id="PF07534">
    <property type="entry name" value="TLD"/>
    <property type="match status" value="1"/>
</dbReference>
<keyword evidence="1" id="KW-0732">Signal</keyword>
<comment type="caution">
    <text evidence="3">The sequence shown here is derived from an EMBL/GenBank/DDBJ whole genome shotgun (WGS) entry which is preliminary data.</text>
</comment>
<feature type="chain" id="PRO_5046498099" description="TLDc domain-containing protein" evidence="1">
    <location>
        <begin position="22"/>
        <end position="285"/>
    </location>
</feature>
<dbReference type="Proteomes" id="UP001165060">
    <property type="component" value="Unassembled WGS sequence"/>
</dbReference>
<protein>
    <recommendedName>
        <fullName evidence="2">TLDc domain-containing protein</fullName>
    </recommendedName>
</protein>
<reference evidence="3 4" key="1">
    <citation type="journal article" date="2023" name="Commun. Biol.">
        <title>Genome analysis of Parmales, the sister group of diatoms, reveals the evolutionary specialization of diatoms from phago-mixotrophs to photoautotrophs.</title>
        <authorList>
            <person name="Ban H."/>
            <person name="Sato S."/>
            <person name="Yoshikawa S."/>
            <person name="Yamada K."/>
            <person name="Nakamura Y."/>
            <person name="Ichinomiya M."/>
            <person name="Sato N."/>
            <person name="Blanc-Mathieu R."/>
            <person name="Endo H."/>
            <person name="Kuwata A."/>
            <person name="Ogata H."/>
        </authorList>
    </citation>
    <scope>NUCLEOTIDE SEQUENCE [LARGE SCALE GENOMIC DNA]</scope>
</reference>
<accession>A0ABQ6ML07</accession>
<sequence length="285" mass="30641">MLLPSIILCVMLVAALPRSLSLVPPPPPPPPLRVPTSLRSDPVEKLFNFFFGGVEESPSGLARFNSTRFPEQYPCTKTEWAGVLPSDVEEEGGPILSFLPRRFRPMLKNTNMEARDMALTFDADVDGWSAAAFHERLDRQGACLVVAETAGGEVVGGYNPKGYVGLGEYRGSLAAFLFKFDQPPGTTADDRPLKLQKVGGAGLAQVDNPEGAVSFGVDSFVVRLGGGSKAARSKLGAYYERLPDGTNSLFNGGASAQLETLRVYTGVYEEGEFIPFSDAEPFALN</sequence>
<evidence type="ECO:0000313" key="4">
    <source>
        <dbReference type="Proteomes" id="UP001165060"/>
    </source>
</evidence>
<feature type="domain" description="TLDc" evidence="2">
    <location>
        <begin position="94"/>
        <end position="285"/>
    </location>
</feature>
<name>A0ABQ6ML07_9STRA</name>
<organism evidence="3 4">
    <name type="scientific">Tetraparma gracilis</name>
    <dbReference type="NCBI Taxonomy" id="2962635"/>
    <lineage>
        <taxon>Eukaryota</taxon>
        <taxon>Sar</taxon>
        <taxon>Stramenopiles</taxon>
        <taxon>Ochrophyta</taxon>
        <taxon>Bolidophyceae</taxon>
        <taxon>Parmales</taxon>
        <taxon>Triparmaceae</taxon>
        <taxon>Tetraparma</taxon>
    </lineage>
</organism>
<gene>
    <name evidence="3" type="ORF">TeGR_g1978</name>
</gene>
<dbReference type="InterPro" id="IPR006571">
    <property type="entry name" value="TLDc_dom"/>
</dbReference>